<proteinExistence type="inferred from homology"/>
<evidence type="ECO:0000256" key="3">
    <source>
        <dbReference type="ARBA" id="ARBA00022729"/>
    </source>
</evidence>
<evidence type="ECO:0000313" key="8">
    <source>
        <dbReference type="Proteomes" id="UP001595692"/>
    </source>
</evidence>
<dbReference type="SMART" id="SM00062">
    <property type="entry name" value="PBPb"/>
    <property type="match status" value="1"/>
</dbReference>
<feature type="domain" description="Solute-binding protein family 3/N-terminal" evidence="6">
    <location>
        <begin position="22"/>
        <end position="245"/>
    </location>
</feature>
<keyword evidence="8" id="KW-1185">Reference proteome</keyword>
<dbReference type="SUPFAM" id="SSF53850">
    <property type="entry name" value="Periplasmic binding protein-like II"/>
    <property type="match status" value="1"/>
</dbReference>
<evidence type="ECO:0000259" key="6">
    <source>
        <dbReference type="SMART" id="SM00062"/>
    </source>
</evidence>
<evidence type="ECO:0000256" key="2">
    <source>
        <dbReference type="ARBA" id="ARBA00010333"/>
    </source>
</evidence>
<protein>
    <submittedName>
        <fullName evidence="7">Transporter substrate-binding domain-containing protein</fullName>
    </submittedName>
</protein>
<dbReference type="InterPro" id="IPR018313">
    <property type="entry name" value="SBP_3_CS"/>
</dbReference>
<evidence type="ECO:0000256" key="4">
    <source>
        <dbReference type="RuleBase" id="RU003744"/>
    </source>
</evidence>
<comment type="similarity">
    <text evidence="2 4">Belongs to the bacterial solute-binding protein 3 family.</text>
</comment>
<dbReference type="PROSITE" id="PS01039">
    <property type="entry name" value="SBP_BACTERIAL_3"/>
    <property type="match status" value="1"/>
</dbReference>
<dbReference type="Gene3D" id="3.40.190.10">
    <property type="entry name" value="Periplasmic binding protein-like II"/>
    <property type="match status" value="2"/>
</dbReference>
<dbReference type="RefSeq" id="WP_377150840.1">
    <property type="nucleotide sequence ID" value="NZ_JBHSAF010000002.1"/>
</dbReference>
<feature type="chain" id="PRO_5046752316" evidence="5">
    <location>
        <begin position="21"/>
        <end position="245"/>
    </location>
</feature>
<organism evidence="7 8">
    <name type="scientific">Pseudaeromonas sharmana</name>
    <dbReference type="NCBI Taxonomy" id="328412"/>
    <lineage>
        <taxon>Bacteria</taxon>
        <taxon>Pseudomonadati</taxon>
        <taxon>Pseudomonadota</taxon>
        <taxon>Gammaproteobacteria</taxon>
        <taxon>Aeromonadales</taxon>
        <taxon>Aeromonadaceae</taxon>
        <taxon>Pseudaeromonas</taxon>
    </lineage>
</organism>
<feature type="signal peptide" evidence="5">
    <location>
        <begin position="1"/>
        <end position="20"/>
    </location>
</feature>
<dbReference type="Proteomes" id="UP001595692">
    <property type="component" value="Unassembled WGS sequence"/>
</dbReference>
<sequence>MKLFHAAALAMSLFSVQALATEVKFATEATYPPFEYMTDKNEFAGFDIELAQAVCAAAKLTCTFSNQAFDSLIPSLKFRRFDVAIAAMDVTEERAKQVDFSDIYYANSAVFVAAESKFTTSEQLAGKSIGVQNGTSHQSYLLEQLKDKDVKAVPYASYQNALMDLTSGRVDAVFADTAVAAEWLKSHPGYQMVGKPVTDAKYFGAGFAMAVNKGNKALLDSLNQGLAAIKADGSYQKLYDKYFAK</sequence>
<reference evidence="8" key="1">
    <citation type="journal article" date="2019" name="Int. J. Syst. Evol. Microbiol.">
        <title>The Global Catalogue of Microorganisms (GCM) 10K type strain sequencing project: providing services to taxonomists for standard genome sequencing and annotation.</title>
        <authorList>
            <consortium name="The Broad Institute Genomics Platform"/>
            <consortium name="The Broad Institute Genome Sequencing Center for Infectious Disease"/>
            <person name="Wu L."/>
            <person name="Ma J."/>
        </authorList>
    </citation>
    <scope>NUCLEOTIDE SEQUENCE [LARGE SCALE GENOMIC DNA]</scope>
    <source>
        <strain evidence="8">CCUG 54939</strain>
    </source>
</reference>
<evidence type="ECO:0000256" key="5">
    <source>
        <dbReference type="SAM" id="SignalP"/>
    </source>
</evidence>
<evidence type="ECO:0000256" key="1">
    <source>
        <dbReference type="ARBA" id="ARBA00004196"/>
    </source>
</evidence>
<comment type="subcellular location">
    <subcellularLocation>
        <location evidence="1">Cell envelope</location>
    </subcellularLocation>
</comment>
<dbReference type="EMBL" id="JBHSAF010000002">
    <property type="protein sequence ID" value="MFC3912698.1"/>
    <property type="molecule type" value="Genomic_DNA"/>
</dbReference>
<dbReference type="PANTHER" id="PTHR35936:SF20">
    <property type="entry name" value="ABC TRANSPORTER ARGININE-BINDING PROTEIN 2-RELATED"/>
    <property type="match status" value="1"/>
</dbReference>
<dbReference type="InterPro" id="IPR001638">
    <property type="entry name" value="Solute-binding_3/MltF_N"/>
</dbReference>
<comment type="caution">
    <text evidence="7">The sequence shown here is derived from an EMBL/GenBank/DDBJ whole genome shotgun (WGS) entry which is preliminary data.</text>
</comment>
<accession>A0ABV8CKV9</accession>
<gene>
    <name evidence="7" type="ORF">ACFOSS_04320</name>
</gene>
<dbReference type="Pfam" id="PF00497">
    <property type="entry name" value="SBP_bac_3"/>
    <property type="match status" value="1"/>
</dbReference>
<evidence type="ECO:0000313" key="7">
    <source>
        <dbReference type="EMBL" id="MFC3912698.1"/>
    </source>
</evidence>
<dbReference type="PANTHER" id="PTHR35936">
    <property type="entry name" value="MEMBRANE-BOUND LYTIC MUREIN TRANSGLYCOSYLASE F"/>
    <property type="match status" value="1"/>
</dbReference>
<keyword evidence="3 5" id="KW-0732">Signal</keyword>
<name>A0ABV8CKV9_9GAMM</name>